<sequence length="83" mass="9713">MDQDQDHNISQQRSTLSIPDVYEQQLMHERLMCIQQMMANGQNFASMFNDDPHFAQQIMAFASSGGRYQQQEEEPEVIEIMDE</sequence>
<dbReference type="AlphaFoldDB" id="A0A8S2N093"/>
<evidence type="ECO:0000313" key="2">
    <source>
        <dbReference type="Proteomes" id="UP000681967"/>
    </source>
</evidence>
<organism evidence="1 2">
    <name type="scientific">Rotaria magnacalcarata</name>
    <dbReference type="NCBI Taxonomy" id="392030"/>
    <lineage>
        <taxon>Eukaryota</taxon>
        <taxon>Metazoa</taxon>
        <taxon>Spiralia</taxon>
        <taxon>Gnathifera</taxon>
        <taxon>Rotifera</taxon>
        <taxon>Eurotatoria</taxon>
        <taxon>Bdelloidea</taxon>
        <taxon>Philodinida</taxon>
        <taxon>Philodinidae</taxon>
        <taxon>Rotaria</taxon>
    </lineage>
</organism>
<name>A0A8S2N093_9BILA</name>
<protein>
    <submittedName>
        <fullName evidence="1">Uncharacterized protein</fullName>
    </submittedName>
</protein>
<accession>A0A8S2N093</accession>
<gene>
    <name evidence="1" type="ORF">BYL167_LOCUS12469</name>
</gene>
<reference evidence="1" key="1">
    <citation type="submission" date="2021-02" db="EMBL/GenBank/DDBJ databases">
        <authorList>
            <person name="Nowell W R."/>
        </authorList>
    </citation>
    <scope>NUCLEOTIDE SEQUENCE</scope>
</reference>
<proteinExistence type="predicted"/>
<evidence type="ECO:0000313" key="1">
    <source>
        <dbReference type="EMBL" id="CAF3978355.1"/>
    </source>
</evidence>
<dbReference type="EMBL" id="CAJOBH010004111">
    <property type="protein sequence ID" value="CAF3978355.1"/>
    <property type="molecule type" value="Genomic_DNA"/>
</dbReference>
<dbReference type="Proteomes" id="UP000681967">
    <property type="component" value="Unassembled WGS sequence"/>
</dbReference>
<comment type="caution">
    <text evidence="1">The sequence shown here is derived from an EMBL/GenBank/DDBJ whole genome shotgun (WGS) entry which is preliminary data.</text>
</comment>